<evidence type="ECO:0000313" key="1">
    <source>
        <dbReference type="EMBL" id="KAF4759509.1"/>
    </source>
</evidence>
<dbReference type="AlphaFoldDB" id="A0A7J6UQB8"/>
<proteinExistence type="predicted"/>
<gene>
    <name evidence="1" type="ORF">FOZ63_033207</name>
</gene>
<evidence type="ECO:0000313" key="2">
    <source>
        <dbReference type="Proteomes" id="UP000553632"/>
    </source>
</evidence>
<accession>A0A7J6UQB8</accession>
<sequence length="121" mass="12672">MCKDMNGDGSYCKWWRSVPVCHGGDQPCGPGACDGVAVVTTSAWVSMPTEPFIATTTPTPRAATVAPVVSGAHSMPNAKCDAYCTELNGPASYCKWWKDIPVCKGGDQPCGAAVCDDPTTR</sequence>
<keyword evidence="2" id="KW-1185">Reference proteome</keyword>
<comment type="caution">
    <text evidence="1">The sequence shown here is derived from an EMBL/GenBank/DDBJ whole genome shotgun (WGS) entry which is preliminary data.</text>
</comment>
<dbReference type="Proteomes" id="UP000553632">
    <property type="component" value="Unassembled WGS sequence"/>
</dbReference>
<name>A0A7J6UQB8_PEROL</name>
<organism evidence="1 2">
    <name type="scientific">Perkinsus olseni</name>
    <name type="common">Perkinsus atlanticus</name>
    <dbReference type="NCBI Taxonomy" id="32597"/>
    <lineage>
        <taxon>Eukaryota</taxon>
        <taxon>Sar</taxon>
        <taxon>Alveolata</taxon>
        <taxon>Perkinsozoa</taxon>
        <taxon>Perkinsea</taxon>
        <taxon>Perkinsida</taxon>
        <taxon>Perkinsidae</taxon>
        <taxon>Perkinsus</taxon>
    </lineage>
</organism>
<dbReference type="EMBL" id="JABANO010000099">
    <property type="protein sequence ID" value="KAF4759509.1"/>
    <property type="molecule type" value="Genomic_DNA"/>
</dbReference>
<reference evidence="1 2" key="1">
    <citation type="submission" date="2020-04" db="EMBL/GenBank/DDBJ databases">
        <title>Perkinsus olseni comparative genomics.</title>
        <authorList>
            <person name="Bogema D.R."/>
        </authorList>
    </citation>
    <scope>NUCLEOTIDE SEQUENCE [LARGE SCALE GENOMIC DNA]</scope>
    <source>
        <strain evidence="1 2">ATCC PRA-207</strain>
    </source>
</reference>
<protein>
    <submittedName>
        <fullName evidence="1">Uncharacterized protein</fullName>
    </submittedName>
</protein>